<dbReference type="AlphaFoldDB" id="A0AAN7YIS7"/>
<comment type="caution">
    <text evidence="3">The sequence shown here is derived from an EMBL/GenBank/DDBJ whole genome shotgun (WGS) entry which is preliminary data.</text>
</comment>
<name>A0AAN7YIS7_9PEZI</name>
<protein>
    <submittedName>
        <fullName evidence="3">Uncharacterized protein</fullName>
    </submittedName>
</protein>
<feature type="region of interest" description="Disordered" evidence="1">
    <location>
        <begin position="80"/>
        <end position="103"/>
    </location>
</feature>
<feature type="signal peptide" evidence="2">
    <location>
        <begin position="1"/>
        <end position="17"/>
    </location>
</feature>
<organism evidence="3 4">
    <name type="scientific">Meristemomyces frigidus</name>
    <dbReference type="NCBI Taxonomy" id="1508187"/>
    <lineage>
        <taxon>Eukaryota</taxon>
        <taxon>Fungi</taxon>
        <taxon>Dikarya</taxon>
        <taxon>Ascomycota</taxon>
        <taxon>Pezizomycotina</taxon>
        <taxon>Dothideomycetes</taxon>
        <taxon>Dothideomycetidae</taxon>
        <taxon>Mycosphaerellales</taxon>
        <taxon>Teratosphaeriaceae</taxon>
        <taxon>Meristemomyces</taxon>
    </lineage>
</organism>
<feature type="chain" id="PRO_5043049885" evidence="2">
    <location>
        <begin position="18"/>
        <end position="206"/>
    </location>
</feature>
<sequence length="206" mass="20888">MHRSTILTIPFLALAHAQTTTGDVAATATGSAGSSYSSELSSLETQYSSINGEVNTAVSSTSTSANTLAISASSAVAGRSTTVPAGSSQTGAALSTDTGPSATRSATQAVAGSSKSQAVAAMTNVPQFLLCAAGLALAGLVENLQDISIAYTETECNSAYSLPGQVQTSMPAEIVVIDDRLGQVDKGLESCRKDPRSRSNLYKARC</sequence>
<keyword evidence="2" id="KW-0732">Signal</keyword>
<dbReference type="EMBL" id="JAVRRL010000051">
    <property type="protein sequence ID" value="KAK5110258.1"/>
    <property type="molecule type" value="Genomic_DNA"/>
</dbReference>
<evidence type="ECO:0000313" key="4">
    <source>
        <dbReference type="Proteomes" id="UP001310890"/>
    </source>
</evidence>
<evidence type="ECO:0000256" key="2">
    <source>
        <dbReference type="SAM" id="SignalP"/>
    </source>
</evidence>
<proteinExistence type="predicted"/>
<evidence type="ECO:0000256" key="1">
    <source>
        <dbReference type="SAM" id="MobiDB-lite"/>
    </source>
</evidence>
<gene>
    <name evidence="3" type="ORF">LTR62_006111</name>
</gene>
<evidence type="ECO:0000313" key="3">
    <source>
        <dbReference type="EMBL" id="KAK5110258.1"/>
    </source>
</evidence>
<reference evidence="3" key="1">
    <citation type="submission" date="2023-08" db="EMBL/GenBank/DDBJ databases">
        <title>Black Yeasts Isolated from many extreme environments.</title>
        <authorList>
            <person name="Coleine C."/>
            <person name="Stajich J.E."/>
            <person name="Selbmann L."/>
        </authorList>
    </citation>
    <scope>NUCLEOTIDE SEQUENCE</scope>
    <source>
        <strain evidence="3">CCFEE 5401</strain>
    </source>
</reference>
<accession>A0AAN7YIS7</accession>
<dbReference type="Proteomes" id="UP001310890">
    <property type="component" value="Unassembled WGS sequence"/>
</dbReference>